<comment type="function">
    <text evidence="10">Subunit R is required for both nuclease and ATPase activities, but not for modification.</text>
</comment>
<evidence type="ECO:0000256" key="2">
    <source>
        <dbReference type="ARBA" id="ARBA00008598"/>
    </source>
</evidence>
<name>A0A841RC59_9SPIO</name>
<evidence type="ECO:0000256" key="6">
    <source>
        <dbReference type="ARBA" id="ARBA00022759"/>
    </source>
</evidence>
<protein>
    <recommendedName>
        <fullName evidence="10">Type I restriction enzyme endonuclease subunit</fullName>
        <shortName evidence="10">R protein</shortName>
        <ecNumber evidence="10">3.1.21.3</ecNumber>
    </recommendedName>
</protein>
<sequence>MSSKITESAIEGYAIELLETQGFEYIYGPEIAPDSDIPERETFEEVILVSRLRSAIQKINPTIPYDAQEDSIKQIQRINSPELISNNETFHKLLTEGITVEYQHEGDAKGDKVWLIDFDKPDNNEFVAINQFTIIEDHLNKRPDVIIFINGLPLVVIELKNAADANATIHSAFKQLQTYKDAIPTLFTYNGFLIISDGLEAKAGTISSGMSRFMAWKTSDGVVEASSTISQMETLIKGMLNKKTLLDLIRHFIVFEENTKVDKETGVNQKQTIKKLAAYHQYYAVNRAVESTLRASGYTEKLGNFSSLKSLNDQPIGDKKGGVVWHTQGSGKSLSMVFYTGKIVLALDNPTVLVITDRNDLDDQLFDTFAASKQLLRQEPIQAENRDRLKDLLKVASGGVIFTTIQKFQPEEGNVYETLSERNNIIVVADEAHRTQYGFKAKTIDDKDDEGNIIGKKIVYGFAKYMRDALPNATYLGFTGTPIESTDVNTPAVFGNYVDVYDIAQAVEDGATVRIYYESRLAKIALSATGKKLVEDLDDEIGTDELSETQKAKAKWTQLEALIGSKDRIRHVAEDIVRHFGQRNDVIDGKGMIVTMSRRIAAELYKEIIALKPEWHSDDLNKGVVKVVMTSASSDGPEISKHHTTKQQRRDLADRMKDPDDELQLVIVRDMWLTGFDAPSMHTLYIDKPMKGHNLMQAIARVNRVYKDKTGGLIVDYLGIAADLKKALSFYSDSGGKGDPAVAQEQAVNLLLEKLEVVSQMFHGFPYEDYFDADTGRKLSLILEAEEHILGLDDGKKRYIDEVTSLSKAFSIAVPHEQAMDVKDEVAFFQAVKARLVKFDGTGSGSTDEEIETAIRQVVDQALVTDQVIDVFDAAGIKKPDISILSEEFLLEVQNMEHKNLALEVLKKLLNDEIKTRMKTNLIQSKSLMEMLENSIKKYHNKILTAAEVIEELINLSKEIHEMDKEPEEMGLTQYEYAFYTAISNNDSAKEVMEKDKLRELAVELFNKVRENASIDWTIKESVKAKLKVIVKRILRRYGYPPDMQKLATDTVLKQAEMIAEELVGA</sequence>
<keyword evidence="6" id="KW-0255">Endonuclease</keyword>
<accession>A0A841RC59</accession>
<dbReference type="CDD" id="cd18800">
    <property type="entry name" value="SF2_C_EcoR124I-like"/>
    <property type="match status" value="1"/>
</dbReference>
<dbReference type="GO" id="GO:0009307">
    <property type="term" value="P:DNA restriction-modification system"/>
    <property type="evidence" value="ECO:0007669"/>
    <property type="project" value="UniProtKB-KW"/>
</dbReference>
<keyword evidence="5 10" id="KW-0680">Restriction system</keyword>
<evidence type="ECO:0000256" key="3">
    <source>
        <dbReference type="ARBA" id="ARBA00022722"/>
    </source>
</evidence>
<feature type="domain" description="Helicase ATP-binding" evidence="12">
    <location>
        <begin position="313"/>
        <end position="500"/>
    </location>
</feature>
<dbReference type="Pfam" id="PF22679">
    <property type="entry name" value="T1R_D3-like"/>
    <property type="match status" value="1"/>
</dbReference>
<dbReference type="CDD" id="cd18030">
    <property type="entry name" value="DEXHc_RE_I_HsdR"/>
    <property type="match status" value="1"/>
</dbReference>
<dbReference type="NCBIfam" id="TIGR00348">
    <property type="entry name" value="hsdR"/>
    <property type="match status" value="1"/>
</dbReference>
<dbReference type="InterPro" id="IPR004473">
    <property type="entry name" value="Restrct_endonuc_typeI_HsdR"/>
</dbReference>
<dbReference type="InterPro" id="IPR055180">
    <property type="entry name" value="HsdR_RecA-like_helicase_dom_2"/>
</dbReference>
<dbReference type="InterPro" id="IPR027417">
    <property type="entry name" value="P-loop_NTPase"/>
</dbReference>
<dbReference type="RefSeq" id="WP_184747770.1">
    <property type="nucleotide sequence ID" value="NZ_JACHGJ010000006.1"/>
</dbReference>
<keyword evidence="7 10" id="KW-0378">Hydrolase</keyword>
<dbReference type="EC" id="3.1.21.3" evidence="10"/>
<dbReference type="Pfam" id="PF18766">
    <property type="entry name" value="SWI2_SNF2"/>
    <property type="match status" value="1"/>
</dbReference>
<keyword evidence="14" id="KW-1185">Reference proteome</keyword>
<evidence type="ECO:0000313" key="13">
    <source>
        <dbReference type="EMBL" id="MBB6481533.1"/>
    </source>
</evidence>
<evidence type="ECO:0000256" key="1">
    <source>
        <dbReference type="ARBA" id="ARBA00000851"/>
    </source>
</evidence>
<gene>
    <name evidence="13" type="ORF">HNR50_003213</name>
</gene>
<dbReference type="PANTHER" id="PTHR30195:SF15">
    <property type="entry name" value="TYPE I RESTRICTION ENZYME HINDI ENDONUCLEASE SUBUNIT"/>
    <property type="match status" value="1"/>
</dbReference>
<dbReference type="Pfam" id="PF04313">
    <property type="entry name" value="HSDR_N"/>
    <property type="match status" value="1"/>
</dbReference>
<dbReference type="InterPro" id="IPR051268">
    <property type="entry name" value="Type-I_R_enzyme_R_subunit"/>
</dbReference>
<comment type="subunit">
    <text evidence="10">The type I restriction/modification system is composed of three polypeptides R, M and S.</text>
</comment>
<dbReference type="InterPro" id="IPR007409">
    <property type="entry name" value="Restrct_endonuc_type1_HsdR_N"/>
</dbReference>
<keyword evidence="8 10" id="KW-0067">ATP-binding</keyword>
<dbReference type="InterPro" id="IPR014001">
    <property type="entry name" value="Helicase_ATP-bd"/>
</dbReference>
<dbReference type="SUPFAM" id="SSF52540">
    <property type="entry name" value="P-loop containing nucleoside triphosphate hydrolases"/>
    <property type="match status" value="2"/>
</dbReference>
<dbReference type="SMART" id="SM00487">
    <property type="entry name" value="DEXDc"/>
    <property type="match status" value="1"/>
</dbReference>
<evidence type="ECO:0000256" key="8">
    <source>
        <dbReference type="ARBA" id="ARBA00022840"/>
    </source>
</evidence>
<evidence type="ECO:0000256" key="4">
    <source>
        <dbReference type="ARBA" id="ARBA00022741"/>
    </source>
</evidence>
<dbReference type="GO" id="GO:0005524">
    <property type="term" value="F:ATP binding"/>
    <property type="evidence" value="ECO:0007669"/>
    <property type="project" value="UniProtKB-KW"/>
</dbReference>
<evidence type="ECO:0000256" key="5">
    <source>
        <dbReference type="ARBA" id="ARBA00022747"/>
    </source>
</evidence>
<feature type="region of interest" description="Disordered" evidence="11">
    <location>
        <begin position="634"/>
        <end position="655"/>
    </location>
</feature>
<organism evidence="13 14">
    <name type="scientific">Spirochaeta isovalerica</name>
    <dbReference type="NCBI Taxonomy" id="150"/>
    <lineage>
        <taxon>Bacteria</taxon>
        <taxon>Pseudomonadati</taxon>
        <taxon>Spirochaetota</taxon>
        <taxon>Spirochaetia</taxon>
        <taxon>Spirochaetales</taxon>
        <taxon>Spirochaetaceae</taxon>
        <taxon>Spirochaeta</taxon>
    </lineage>
</organism>
<dbReference type="InterPro" id="IPR021810">
    <property type="entry name" value="T1RH-like_C"/>
</dbReference>
<dbReference type="InterPro" id="IPR040980">
    <property type="entry name" value="SWI2_SNF2"/>
</dbReference>
<evidence type="ECO:0000259" key="12">
    <source>
        <dbReference type="PROSITE" id="PS51192"/>
    </source>
</evidence>
<dbReference type="GO" id="GO:0003677">
    <property type="term" value="F:DNA binding"/>
    <property type="evidence" value="ECO:0007669"/>
    <property type="project" value="UniProtKB-KW"/>
</dbReference>
<dbReference type="PANTHER" id="PTHR30195">
    <property type="entry name" value="TYPE I SITE-SPECIFIC DEOXYRIBONUCLEASE PROTEIN SUBUNIT M AND R"/>
    <property type="match status" value="1"/>
</dbReference>
<dbReference type="EMBL" id="JACHGJ010000006">
    <property type="protein sequence ID" value="MBB6481533.1"/>
    <property type="molecule type" value="Genomic_DNA"/>
</dbReference>
<keyword evidence="9 10" id="KW-0238">DNA-binding</keyword>
<dbReference type="Proteomes" id="UP000587760">
    <property type="component" value="Unassembled WGS sequence"/>
</dbReference>
<evidence type="ECO:0000313" key="14">
    <source>
        <dbReference type="Proteomes" id="UP000587760"/>
    </source>
</evidence>
<evidence type="ECO:0000256" key="11">
    <source>
        <dbReference type="SAM" id="MobiDB-lite"/>
    </source>
</evidence>
<comment type="similarity">
    <text evidence="2 10">Belongs to the HsdR family.</text>
</comment>
<dbReference type="Gene3D" id="3.90.1570.50">
    <property type="match status" value="1"/>
</dbReference>
<reference evidence="13 14" key="1">
    <citation type="submission" date="2020-08" db="EMBL/GenBank/DDBJ databases">
        <title>Genomic Encyclopedia of Type Strains, Phase IV (KMG-IV): sequencing the most valuable type-strain genomes for metagenomic binning, comparative biology and taxonomic classification.</title>
        <authorList>
            <person name="Goeker M."/>
        </authorList>
    </citation>
    <scope>NUCLEOTIDE SEQUENCE [LARGE SCALE GENOMIC DNA]</scope>
    <source>
        <strain evidence="13 14">DSM 2461</strain>
    </source>
</reference>
<proteinExistence type="inferred from homology"/>
<dbReference type="GO" id="GO:0009035">
    <property type="term" value="F:type I site-specific deoxyribonuclease activity"/>
    <property type="evidence" value="ECO:0007669"/>
    <property type="project" value="UniProtKB-EC"/>
</dbReference>
<evidence type="ECO:0000256" key="9">
    <source>
        <dbReference type="ARBA" id="ARBA00023125"/>
    </source>
</evidence>
<dbReference type="PROSITE" id="PS51192">
    <property type="entry name" value="HELICASE_ATP_BIND_1"/>
    <property type="match status" value="1"/>
</dbReference>
<evidence type="ECO:0000256" key="10">
    <source>
        <dbReference type="RuleBase" id="RU364115"/>
    </source>
</evidence>
<dbReference type="CDD" id="cd22332">
    <property type="entry name" value="HsdR_N"/>
    <property type="match status" value="1"/>
</dbReference>
<keyword evidence="3" id="KW-0540">Nuclease</keyword>
<comment type="catalytic activity">
    <reaction evidence="1 10">
        <text>Endonucleolytic cleavage of DNA to give random double-stranded fragments with terminal 5'-phosphates, ATP is simultaneously hydrolyzed.</text>
        <dbReference type="EC" id="3.1.21.3"/>
    </reaction>
</comment>
<comment type="caution">
    <text evidence="13">The sequence shown here is derived from an EMBL/GenBank/DDBJ whole genome shotgun (WGS) entry which is preliminary data.</text>
</comment>
<evidence type="ECO:0000256" key="7">
    <source>
        <dbReference type="ARBA" id="ARBA00022801"/>
    </source>
</evidence>
<keyword evidence="4 10" id="KW-0547">Nucleotide-binding</keyword>
<dbReference type="AlphaFoldDB" id="A0A841RC59"/>
<dbReference type="Pfam" id="PF11867">
    <property type="entry name" value="T1RH-like_C"/>
    <property type="match status" value="1"/>
</dbReference>
<dbReference type="Gene3D" id="3.40.50.300">
    <property type="entry name" value="P-loop containing nucleotide triphosphate hydrolases"/>
    <property type="match status" value="2"/>
</dbReference>